<reference evidence="1 2" key="1">
    <citation type="journal article" date="2011" name="Genome Biol.">
        <title>Genome sequence of the insect pathogenic fungus Cordyceps militaris, a valued traditional Chinese medicine.</title>
        <authorList>
            <person name="Zheng P."/>
            <person name="Xia Y."/>
            <person name="Xiao G."/>
            <person name="Xiong C."/>
            <person name="Hu X."/>
            <person name="Zhang S."/>
            <person name="Zheng H."/>
            <person name="Huang Y."/>
            <person name="Zhou Y."/>
            <person name="Wang S."/>
            <person name="Zhao G.P."/>
            <person name="Liu X."/>
            <person name="St Leger R.J."/>
            <person name="Wang C."/>
        </authorList>
    </citation>
    <scope>NUCLEOTIDE SEQUENCE [LARGE SCALE GENOMIC DNA]</scope>
    <source>
        <strain evidence="1 2">CM01</strain>
    </source>
</reference>
<dbReference type="VEuPathDB" id="FungiDB:CCM_01804"/>
<dbReference type="AlphaFoldDB" id="G3J7H9"/>
<dbReference type="InterPro" id="IPR040442">
    <property type="entry name" value="Pyrv_kinase-like_dom_sf"/>
</dbReference>
<dbReference type="GO" id="GO:0016832">
    <property type="term" value="F:aldehyde-lyase activity"/>
    <property type="evidence" value="ECO:0007669"/>
    <property type="project" value="TreeGrafter"/>
</dbReference>
<dbReference type="GeneID" id="18163834"/>
<keyword evidence="1" id="KW-0808">Transferase</keyword>
<dbReference type="SUPFAM" id="SSF51621">
    <property type="entry name" value="Phosphoenolpyruvate/pyruvate domain"/>
    <property type="match status" value="1"/>
</dbReference>
<dbReference type="GO" id="GO:0016301">
    <property type="term" value="F:kinase activity"/>
    <property type="evidence" value="ECO:0007669"/>
    <property type="project" value="UniProtKB-KW"/>
</dbReference>
<evidence type="ECO:0000313" key="1">
    <source>
        <dbReference type="EMBL" id="EGX97145.1"/>
    </source>
</evidence>
<dbReference type="KEGG" id="cmt:CCM_01804"/>
<dbReference type="STRING" id="983644.G3J7H9"/>
<dbReference type="RefSeq" id="XP_006667022.1">
    <property type="nucleotide sequence ID" value="XM_006666959.1"/>
</dbReference>
<dbReference type="OrthoDB" id="1621678at2759"/>
<dbReference type="Gene3D" id="3.20.20.60">
    <property type="entry name" value="Phosphoenolpyruvate-binding domains"/>
    <property type="match status" value="1"/>
</dbReference>
<evidence type="ECO:0000313" key="2">
    <source>
        <dbReference type="Proteomes" id="UP000001610"/>
    </source>
</evidence>
<keyword evidence="1" id="KW-0670">Pyruvate</keyword>
<organism evidence="1 2">
    <name type="scientific">Cordyceps militaris (strain CM01)</name>
    <name type="common">Caterpillar fungus</name>
    <dbReference type="NCBI Taxonomy" id="983644"/>
    <lineage>
        <taxon>Eukaryota</taxon>
        <taxon>Fungi</taxon>
        <taxon>Dikarya</taxon>
        <taxon>Ascomycota</taxon>
        <taxon>Pezizomycotina</taxon>
        <taxon>Sordariomycetes</taxon>
        <taxon>Hypocreomycetidae</taxon>
        <taxon>Hypocreales</taxon>
        <taxon>Cordycipitaceae</taxon>
        <taxon>Cordyceps</taxon>
    </lineage>
</organism>
<dbReference type="HOGENOM" id="CLU_1594447_0_0_1"/>
<accession>G3J7H9</accession>
<dbReference type="OMA" id="CLYQAND"/>
<name>G3J7H9_CORMM</name>
<dbReference type="PANTHER" id="PTHR30502">
    <property type="entry name" value="2-KETO-3-DEOXY-L-RHAMNONATE ALDOLASE"/>
    <property type="match status" value="1"/>
</dbReference>
<dbReference type="Proteomes" id="UP000001610">
    <property type="component" value="Unassembled WGS sequence"/>
</dbReference>
<sequence>MAEECLFWFVYTVAEAEKLIIDARFPPPRRRGFGFLIALERFGPNQTLTECLYQANDTLVTFIQIEKRGAIDSVEYVAAVDGGEAENCKTMPAGIRLAGNSISYPVQNGVLGPELKAGMDRILAATRKAGKTTGVYCKDSTQPREFAQEGYDMMVAVTRLHCNPTHN</sequence>
<dbReference type="InParanoid" id="G3J7H9"/>
<dbReference type="InterPro" id="IPR015813">
    <property type="entry name" value="Pyrv/PenolPyrv_kinase-like_dom"/>
</dbReference>
<dbReference type="InterPro" id="IPR050251">
    <property type="entry name" value="HpcH-HpaI_aldolase"/>
</dbReference>
<dbReference type="EMBL" id="JH126399">
    <property type="protein sequence ID" value="EGX97145.1"/>
    <property type="molecule type" value="Genomic_DNA"/>
</dbReference>
<keyword evidence="1" id="KW-0418">Kinase</keyword>
<dbReference type="GO" id="GO:0005737">
    <property type="term" value="C:cytoplasm"/>
    <property type="evidence" value="ECO:0007669"/>
    <property type="project" value="TreeGrafter"/>
</dbReference>
<keyword evidence="2" id="KW-1185">Reference proteome</keyword>
<gene>
    <name evidence="1" type="ORF">CCM_01804</name>
</gene>
<dbReference type="eggNOG" id="ENOG502QR7H">
    <property type="taxonomic scope" value="Eukaryota"/>
</dbReference>
<protein>
    <submittedName>
        <fullName evidence="1">Pyruvate/Phosphoenolpyruvate kinase</fullName>
    </submittedName>
</protein>
<dbReference type="PANTHER" id="PTHR30502:SF0">
    <property type="entry name" value="PHOSPHOENOLPYRUVATE CARBOXYLASE FAMILY PROTEIN"/>
    <property type="match status" value="1"/>
</dbReference>
<proteinExistence type="predicted"/>